<feature type="transmembrane region" description="Helical" evidence="6">
    <location>
        <begin position="58"/>
        <end position="78"/>
    </location>
</feature>
<feature type="transmembrane region" description="Helical" evidence="6">
    <location>
        <begin position="458"/>
        <end position="476"/>
    </location>
</feature>
<feature type="transmembrane region" description="Helical" evidence="6">
    <location>
        <begin position="34"/>
        <end position="52"/>
    </location>
</feature>
<dbReference type="NCBIfam" id="TIGR00360">
    <property type="entry name" value="ComEC_N-term"/>
    <property type="match status" value="1"/>
</dbReference>
<name>A0A4R6N9U1_9BURK</name>
<dbReference type="GO" id="GO:0030420">
    <property type="term" value="P:establishment of competence for transformation"/>
    <property type="evidence" value="ECO:0007669"/>
    <property type="project" value="InterPro"/>
</dbReference>
<dbReference type="PANTHER" id="PTHR30619">
    <property type="entry name" value="DNA INTERNALIZATION/COMPETENCE PROTEIN COMEC/REC2"/>
    <property type="match status" value="1"/>
</dbReference>
<proteinExistence type="predicted"/>
<dbReference type="CDD" id="cd07731">
    <property type="entry name" value="ComA-like_MBL-fold"/>
    <property type="match status" value="1"/>
</dbReference>
<dbReference type="InterPro" id="IPR052159">
    <property type="entry name" value="Competence_DNA_uptake"/>
</dbReference>
<evidence type="ECO:0000256" key="2">
    <source>
        <dbReference type="ARBA" id="ARBA00022475"/>
    </source>
</evidence>
<accession>A0A4R6N9U1</accession>
<feature type="transmembrane region" description="Helical" evidence="6">
    <location>
        <begin position="306"/>
        <end position="326"/>
    </location>
</feature>
<keyword evidence="4 6" id="KW-1133">Transmembrane helix</keyword>
<dbReference type="Proteomes" id="UP000295357">
    <property type="component" value="Unassembled WGS sequence"/>
</dbReference>
<dbReference type="Pfam" id="PF00753">
    <property type="entry name" value="Lactamase_B"/>
    <property type="match status" value="1"/>
</dbReference>
<feature type="transmembrane region" description="Helical" evidence="6">
    <location>
        <begin position="406"/>
        <end position="423"/>
    </location>
</feature>
<evidence type="ECO:0000256" key="1">
    <source>
        <dbReference type="ARBA" id="ARBA00004651"/>
    </source>
</evidence>
<feature type="transmembrane region" description="Helical" evidence="6">
    <location>
        <begin position="268"/>
        <end position="291"/>
    </location>
</feature>
<evidence type="ECO:0000313" key="8">
    <source>
        <dbReference type="EMBL" id="TDP11899.1"/>
    </source>
</evidence>
<dbReference type="GO" id="GO:0005886">
    <property type="term" value="C:plasma membrane"/>
    <property type="evidence" value="ECO:0007669"/>
    <property type="project" value="UniProtKB-SubCell"/>
</dbReference>
<feature type="transmembrane region" description="Helical" evidence="6">
    <location>
        <begin position="429"/>
        <end position="451"/>
    </location>
</feature>
<feature type="transmembrane region" description="Helical" evidence="6">
    <location>
        <begin position="347"/>
        <end position="368"/>
    </location>
</feature>
<dbReference type="InterPro" id="IPR036866">
    <property type="entry name" value="RibonucZ/Hydroxyglut_hydro"/>
</dbReference>
<dbReference type="InterPro" id="IPR035681">
    <property type="entry name" value="ComA-like_MBL"/>
</dbReference>
<dbReference type="InterPro" id="IPR001279">
    <property type="entry name" value="Metallo-B-lactamas"/>
</dbReference>
<dbReference type="InterPro" id="IPR025405">
    <property type="entry name" value="DUF4131"/>
</dbReference>
<dbReference type="EMBL" id="SNXE01000002">
    <property type="protein sequence ID" value="TDP11899.1"/>
    <property type="molecule type" value="Genomic_DNA"/>
</dbReference>
<evidence type="ECO:0000256" key="4">
    <source>
        <dbReference type="ARBA" id="ARBA00022989"/>
    </source>
</evidence>
<dbReference type="PANTHER" id="PTHR30619:SF1">
    <property type="entry name" value="RECOMBINATION PROTEIN 2"/>
    <property type="match status" value="1"/>
</dbReference>
<dbReference type="AlphaFoldDB" id="A0A4R6N9U1"/>
<dbReference type="Pfam" id="PF13567">
    <property type="entry name" value="DUF4131"/>
    <property type="match status" value="1"/>
</dbReference>
<evidence type="ECO:0000313" key="9">
    <source>
        <dbReference type="Proteomes" id="UP000295357"/>
    </source>
</evidence>
<feature type="transmembrane region" description="Helical" evidence="6">
    <location>
        <begin position="374"/>
        <end position="394"/>
    </location>
</feature>
<protein>
    <submittedName>
        <fullName evidence="8">Competence protein ComEC</fullName>
    </submittedName>
</protein>
<dbReference type="OrthoDB" id="9761531at2"/>
<feature type="domain" description="Metallo-beta-lactamase" evidence="7">
    <location>
        <begin position="542"/>
        <end position="738"/>
    </location>
</feature>
<evidence type="ECO:0000256" key="3">
    <source>
        <dbReference type="ARBA" id="ARBA00022692"/>
    </source>
</evidence>
<keyword evidence="3 6" id="KW-0812">Transmembrane</keyword>
<comment type="caution">
    <text evidence="8">The sequence shown here is derived from an EMBL/GenBank/DDBJ whole genome shotgun (WGS) entry which is preliminary data.</text>
</comment>
<dbReference type="Gene3D" id="3.60.15.10">
    <property type="entry name" value="Ribonuclease Z/Hydroxyacylglutathione hydrolase-like"/>
    <property type="match status" value="1"/>
</dbReference>
<keyword evidence="5 6" id="KW-0472">Membrane</keyword>
<gene>
    <name evidence="8" type="ORF">DFR39_102283</name>
</gene>
<dbReference type="Pfam" id="PF03772">
    <property type="entry name" value="Competence"/>
    <property type="match status" value="1"/>
</dbReference>
<evidence type="ECO:0000256" key="6">
    <source>
        <dbReference type="SAM" id="Phobius"/>
    </source>
</evidence>
<evidence type="ECO:0000259" key="7">
    <source>
        <dbReference type="SMART" id="SM00849"/>
    </source>
</evidence>
<sequence>MAGSTRPWQLGAVALCALAGMGGVHLLARLPQPAHWSGLALLGVLLLVMGLARRGSPGVRWLLLCLAAAALAASWAGLRAQARWAQQLPPAWEGRDLWVTGRIDSLPQSQLGQGGAAGWRFVLAVEAIADPEGAVLPAGLPQRLMLSVYAQPGQQALPTWRPGERWRLLLRLRQVHGSMNPAGFDYELWLFEQGIRATGLLRRWQLLAEAQGPDGALDRWRLGLRERLQTQLGPQPATGVLIALSLGEQAAISRSDWALFRDTGTSHLMAISGLHVTMFAWGAGLLAGWAWRRSGRLCLAVPAPVLARWAGVLAALAYALFSGWGVPAQRTVWMLFVLALLRQSGLAWPWPLCLLLSALWVALIDPWALCQAGFWLSFAAVGLLMAGGVAEPGWRGLLRGAWRNQCIATLGLAPLTLLFFQQLSLVGLLANLLAIPWISLLVTPLALVGALMPPLWSLAAWLLQGLMLWLELLARLPGAVWSVPVAPLWAQLSGLLGAALLVLPLPWRLRPAGLALMLPLLWPALPRPAPGQFELLAADVGQGTAVLLRTRHHALLYDTGPQYHPQADAGQRVLLPLLRALGQRELDLLLLSHRDQDHVGGAASLMAGLPVRGLLSSLEPTHPLLQAPGAPRDGQQRCERGQRWRWDGVDFELLHPSPADYEHPGLKPNALSCVLLVSAADGRRALLTGDVEAAQEGGLQPPGGIDLLMLPHHGSQTSSSPALLAAARPRLAFVQAGYRNRFGHPAPAVLARYQAAGVPVIQSADCGALYWSSAAPAQAHCERELRRRYWHRSAPVHAAAELGPLPQGAEEPALR</sequence>
<dbReference type="RefSeq" id="WP_133602665.1">
    <property type="nucleotide sequence ID" value="NZ_JAUFPJ010000002.1"/>
</dbReference>
<dbReference type="SUPFAM" id="SSF56281">
    <property type="entry name" value="Metallo-hydrolase/oxidoreductase"/>
    <property type="match status" value="1"/>
</dbReference>
<comment type="subcellular location">
    <subcellularLocation>
        <location evidence="1">Cell membrane</location>
        <topology evidence="1">Multi-pass membrane protein</topology>
    </subcellularLocation>
</comment>
<evidence type="ECO:0000256" key="5">
    <source>
        <dbReference type="ARBA" id="ARBA00023136"/>
    </source>
</evidence>
<dbReference type="InterPro" id="IPR004477">
    <property type="entry name" value="ComEC_N"/>
</dbReference>
<keyword evidence="2" id="KW-1003">Cell membrane</keyword>
<keyword evidence="9" id="KW-1185">Reference proteome</keyword>
<dbReference type="NCBIfam" id="TIGR00361">
    <property type="entry name" value="ComEC_Rec2"/>
    <property type="match status" value="1"/>
</dbReference>
<organism evidence="8 9">
    <name type="scientific">Roseateles asaccharophilus</name>
    <dbReference type="NCBI Taxonomy" id="582607"/>
    <lineage>
        <taxon>Bacteria</taxon>
        <taxon>Pseudomonadati</taxon>
        <taxon>Pseudomonadota</taxon>
        <taxon>Betaproteobacteria</taxon>
        <taxon>Burkholderiales</taxon>
        <taxon>Sphaerotilaceae</taxon>
        <taxon>Roseateles</taxon>
    </lineage>
</organism>
<feature type="transmembrane region" description="Helical" evidence="6">
    <location>
        <begin position="488"/>
        <end position="507"/>
    </location>
</feature>
<feature type="transmembrane region" description="Helical" evidence="6">
    <location>
        <begin position="6"/>
        <end position="27"/>
    </location>
</feature>
<dbReference type="SMART" id="SM00849">
    <property type="entry name" value="Lactamase_B"/>
    <property type="match status" value="1"/>
</dbReference>
<reference evidence="8 9" key="1">
    <citation type="submission" date="2019-03" db="EMBL/GenBank/DDBJ databases">
        <title>Genomic Encyclopedia of Type Strains, Phase IV (KMG-IV): sequencing the most valuable type-strain genomes for metagenomic binning, comparative biology and taxonomic classification.</title>
        <authorList>
            <person name="Goeker M."/>
        </authorList>
    </citation>
    <scope>NUCLEOTIDE SEQUENCE [LARGE SCALE GENOMIC DNA]</scope>
    <source>
        <strain evidence="8 9">DSM 25082</strain>
    </source>
</reference>
<dbReference type="InterPro" id="IPR004797">
    <property type="entry name" value="Competence_ComEC/Rec2"/>
</dbReference>